<evidence type="ECO:0000313" key="3">
    <source>
        <dbReference type="Proteomes" id="UP000017746"/>
    </source>
</evidence>
<dbReference type="AlphaFoldDB" id="U5W050"/>
<feature type="transmembrane region" description="Helical" evidence="1">
    <location>
        <begin position="50"/>
        <end position="69"/>
    </location>
</feature>
<keyword evidence="1" id="KW-0812">Transmembrane</keyword>
<keyword evidence="1" id="KW-0472">Membrane</keyword>
<gene>
    <name evidence="2" type="ORF">AFR_20675</name>
</gene>
<dbReference type="PATRIC" id="fig|1246995.3.peg.4192"/>
<evidence type="ECO:0000313" key="2">
    <source>
        <dbReference type="EMBL" id="AGZ42407.1"/>
    </source>
</evidence>
<dbReference type="Proteomes" id="UP000017746">
    <property type="component" value="Chromosome"/>
</dbReference>
<organism evidence="2 3">
    <name type="scientific">Actinoplanes friuliensis DSM 7358</name>
    <dbReference type="NCBI Taxonomy" id="1246995"/>
    <lineage>
        <taxon>Bacteria</taxon>
        <taxon>Bacillati</taxon>
        <taxon>Actinomycetota</taxon>
        <taxon>Actinomycetes</taxon>
        <taxon>Micromonosporales</taxon>
        <taxon>Micromonosporaceae</taxon>
        <taxon>Actinoplanes</taxon>
    </lineage>
</organism>
<sequence>MDDGWYRLGMLLTLAAGIWEGPIAIIFRAFTDKKPTVLTAANYLPAPWCYLAAVAAAAAAFAVIAALETRRRKATAEPR</sequence>
<proteinExistence type="predicted"/>
<feature type="transmembrane region" description="Helical" evidence="1">
    <location>
        <begin position="12"/>
        <end position="30"/>
    </location>
</feature>
<name>U5W050_9ACTN</name>
<keyword evidence="1" id="KW-1133">Transmembrane helix</keyword>
<evidence type="ECO:0000256" key="1">
    <source>
        <dbReference type="SAM" id="Phobius"/>
    </source>
</evidence>
<dbReference type="HOGENOM" id="CLU_2598123_0_0_11"/>
<dbReference type="EMBL" id="CP006272">
    <property type="protein sequence ID" value="AGZ42407.1"/>
    <property type="molecule type" value="Genomic_DNA"/>
</dbReference>
<reference evidence="2 3" key="1">
    <citation type="journal article" date="2014" name="J. Biotechnol.">
        <title>Complete genome sequence of the actinobacterium Actinoplanes friuliensis HAG 010964, producer of the lipopeptide antibiotic friulimycin.</title>
        <authorList>
            <person name="Ruckert C."/>
            <person name="Szczepanowski R."/>
            <person name="Albersmeier A."/>
            <person name="Goesmann A."/>
            <person name="Fischer N."/>
            <person name="Steinkamper A."/>
            <person name="Puhler A."/>
            <person name="Biener R."/>
            <person name="Schwartz D."/>
            <person name="Kalinowski J."/>
        </authorList>
    </citation>
    <scope>NUCLEOTIDE SEQUENCE [LARGE SCALE GENOMIC DNA]</scope>
    <source>
        <strain evidence="2 3">DSM 7358</strain>
    </source>
</reference>
<dbReference type="eggNOG" id="ENOG5032DVR">
    <property type="taxonomic scope" value="Bacteria"/>
</dbReference>
<dbReference type="RefSeq" id="WP_023362779.1">
    <property type="nucleotide sequence ID" value="NC_022657.1"/>
</dbReference>
<protein>
    <submittedName>
        <fullName evidence="2">Uncharacterized protein</fullName>
    </submittedName>
</protein>
<dbReference type="OrthoDB" id="3540400at2"/>
<dbReference type="KEGG" id="afs:AFR_20675"/>
<keyword evidence="3" id="KW-1185">Reference proteome</keyword>
<accession>U5W050</accession>